<keyword evidence="4" id="KW-0812">Transmembrane</keyword>
<dbReference type="InterPro" id="IPR013325">
    <property type="entry name" value="RNA_pol_sigma_r2"/>
</dbReference>
<gene>
    <name evidence="6" type="ORF">P8192_09580</name>
</gene>
<accession>A0ABY8H3E2</accession>
<evidence type="ECO:0000256" key="4">
    <source>
        <dbReference type="SAM" id="Phobius"/>
    </source>
</evidence>
<feature type="transmembrane region" description="Helical" evidence="4">
    <location>
        <begin position="317"/>
        <end position="338"/>
    </location>
</feature>
<keyword evidence="2" id="KW-0804">Transcription</keyword>
<keyword evidence="1" id="KW-0805">Transcription regulation</keyword>
<dbReference type="RefSeq" id="WP_278156567.1">
    <property type="nucleotide sequence ID" value="NZ_CP121252.1"/>
</dbReference>
<dbReference type="InterPro" id="IPR018764">
    <property type="entry name" value="RskA_C"/>
</dbReference>
<feature type="region of interest" description="Disordered" evidence="3">
    <location>
        <begin position="443"/>
        <end position="473"/>
    </location>
</feature>
<evidence type="ECO:0000313" key="6">
    <source>
        <dbReference type="EMBL" id="WFP15651.1"/>
    </source>
</evidence>
<proteinExistence type="predicted"/>
<feature type="compositionally biased region" description="Polar residues" evidence="3">
    <location>
        <begin position="447"/>
        <end position="467"/>
    </location>
</feature>
<keyword evidence="4" id="KW-1133">Transmembrane helix</keyword>
<dbReference type="SUPFAM" id="SSF88946">
    <property type="entry name" value="Sigma2 domain of RNA polymerase sigma factors"/>
    <property type="match status" value="1"/>
</dbReference>
<dbReference type="Gene3D" id="1.10.10.1320">
    <property type="entry name" value="Anti-sigma factor, zinc-finger domain"/>
    <property type="match status" value="1"/>
</dbReference>
<protein>
    <submittedName>
        <fullName evidence="6">Anti-sigma factor</fullName>
    </submittedName>
</protein>
<dbReference type="InterPro" id="IPR013324">
    <property type="entry name" value="RNA_pol_sigma_r3/r4-like"/>
</dbReference>
<dbReference type="Gene3D" id="1.10.10.10">
    <property type="entry name" value="Winged helix-like DNA-binding domain superfamily/Winged helix DNA-binding domain"/>
    <property type="match status" value="1"/>
</dbReference>
<dbReference type="InterPro" id="IPR041916">
    <property type="entry name" value="Anti_sigma_zinc_sf"/>
</dbReference>
<dbReference type="EMBL" id="CP121252">
    <property type="protein sequence ID" value="WFP15651.1"/>
    <property type="molecule type" value="Genomic_DNA"/>
</dbReference>
<keyword evidence="4" id="KW-0472">Membrane</keyword>
<evidence type="ECO:0000256" key="2">
    <source>
        <dbReference type="ARBA" id="ARBA00023163"/>
    </source>
</evidence>
<evidence type="ECO:0000313" key="7">
    <source>
        <dbReference type="Proteomes" id="UP001219037"/>
    </source>
</evidence>
<dbReference type="Proteomes" id="UP001219037">
    <property type="component" value="Chromosome"/>
</dbReference>
<feature type="domain" description="Anti-sigma K factor RskA C-terminal" evidence="5">
    <location>
        <begin position="334"/>
        <end position="451"/>
    </location>
</feature>
<dbReference type="Gene3D" id="1.10.1740.10">
    <property type="match status" value="1"/>
</dbReference>
<dbReference type="SUPFAM" id="SSF88659">
    <property type="entry name" value="Sigma3 and sigma4 domains of RNA polymerase sigma factors"/>
    <property type="match status" value="1"/>
</dbReference>
<name>A0ABY8H3E2_9MICC</name>
<organism evidence="6 7">
    <name type="scientific">Citricoccus muralis</name>
    <dbReference type="NCBI Taxonomy" id="169134"/>
    <lineage>
        <taxon>Bacteria</taxon>
        <taxon>Bacillati</taxon>
        <taxon>Actinomycetota</taxon>
        <taxon>Actinomycetes</taxon>
        <taxon>Micrococcales</taxon>
        <taxon>Micrococcaceae</taxon>
        <taxon>Citricoccus</taxon>
    </lineage>
</organism>
<evidence type="ECO:0000256" key="3">
    <source>
        <dbReference type="SAM" id="MobiDB-lite"/>
    </source>
</evidence>
<dbReference type="Pfam" id="PF10099">
    <property type="entry name" value="RskA_C"/>
    <property type="match status" value="1"/>
</dbReference>
<keyword evidence="7" id="KW-1185">Reference proteome</keyword>
<evidence type="ECO:0000259" key="5">
    <source>
        <dbReference type="Pfam" id="PF10099"/>
    </source>
</evidence>
<reference evidence="6 7" key="1">
    <citation type="submission" date="2023-04" db="EMBL/GenBank/DDBJ databases">
        <title>Funneling lignin-derived compounds into biodiesel using alkali-halophilic Citricoccus sp. P2.</title>
        <authorList>
            <person name="Luo C.-B."/>
        </authorList>
    </citation>
    <scope>NUCLEOTIDE SEQUENCE [LARGE SCALE GENOMIC DNA]</scope>
    <source>
        <strain evidence="6 7">P2</strain>
    </source>
</reference>
<dbReference type="InterPro" id="IPR036388">
    <property type="entry name" value="WH-like_DNA-bd_sf"/>
</dbReference>
<sequence>MVNDTPGVARLLQLTGESEQAAFAALYDATAPRVYGLARTVFASEDHAASATTAAYQQVWEQAPHFQYSFGPEHSDEAARNRTVAAWVETLSHETFVELAASGNYGERSATRAVLDATADLPELASLTDAQRHALGLAWAGARSYREVSEQLNVGVPTLKSRLRDAVQRLNSTYRVKLSGQNVEHSDDPLLARPVTPDVAARTGQAPSFSESIEADLQNGLLTELAPLKALDAITSAESVALDSHATGQGTGAIESWRERVNLTERTITWAFRGLAAEPPSWLLDDILSQLPEQNVGMGFMEDFEEEEVADQPRSPWARWLFLGLGAILVIALILAVVRMAVGSNPVATVDGADDLFATDVIEMVDGGTVQGNVSESEDLGYLSFEEVPALPEDQRYQVWLYQEAGGSPRSLGLYTAEELLDDDATIRNVSDYAQAWVSIEPASGSEAPTSETQAQIPLRPQVSQGPQYGGTG</sequence>
<evidence type="ECO:0000256" key="1">
    <source>
        <dbReference type="ARBA" id="ARBA00023015"/>
    </source>
</evidence>